<comment type="similarity">
    <text evidence="1 2">Belongs to the small heat shock protein (HSP20) family.</text>
</comment>
<name>A0A498GYI6_9EURY</name>
<dbReference type="CDD" id="cd06464">
    <property type="entry name" value="ACD_sHsps-like"/>
    <property type="match status" value="1"/>
</dbReference>
<dbReference type="Proteomes" id="UP000290932">
    <property type="component" value="Unassembled WGS sequence"/>
</dbReference>
<dbReference type="PROSITE" id="PS01031">
    <property type="entry name" value="SHSP"/>
    <property type="match status" value="1"/>
</dbReference>
<comment type="caution">
    <text evidence="4">The sequence shown here is derived from an EMBL/GenBank/DDBJ whole genome shotgun (WGS) entry which is preliminary data.</text>
</comment>
<dbReference type="Gene3D" id="2.60.40.790">
    <property type="match status" value="1"/>
</dbReference>
<dbReference type="InterPro" id="IPR002068">
    <property type="entry name" value="A-crystallin/Hsp20_dom"/>
</dbReference>
<accession>A0A498GYI6</accession>
<dbReference type="RefSeq" id="WP_128693302.1">
    <property type="nucleotide sequence ID" value="NZ_LHQS01000002.1"/>
</dbReference>
<evidence type="ECO:0000313" key="4">
    <source>
        <dbReference type="EMBL" id="RXE55622.1"/>
    </source>
</evidence>
<gene>
    <name evidence="4" type="ORF">ABH15_05030</name>
</gene>
<dbReference type="EMBL" id="LHQS01000002">
    <property type="protein sequence ID" value="RXE55622.1"/>
    <property type="molecule type" value="Genomic_DNA"/>
</dbReference>
<evidence type="ECO:0000256" key="1">
    <source>
        <dbReference type="PROSITE-ProRule" id="PRU00285"/>
    </source>
</evidence>
<feature type="domain" description="SHSP" evidence="3">
    <location>
        <begin position="1"/>
        <end position="99"/>
    </location>
</feature>
<evidence type="ECO:0000313" key="5">
    <source>
        <dbReference type="Proteomes" id="UP000290932"/>
    </source>
</evidence>
<dbReference type="AlphaFoldDB" id="A0A498GYI6"/>
<organism evidence="4 5">
    <name type="scientific">Methanoculleus taiwanensis</name>
    <dbReference type="NCBI Taxonomy" id="1550565"/>
    <lineage>
        <taxon>Archaea</taxon>
        <taxon>Methanobacteriati</taxon>
        <taxon>Methanobacteriota</taxon>
        <taxon>Stenosarchaea group</taxon>
        <taxon>Methanomicrobia</taxon>
        <taxon>Methanomicrobiales</taxon>
        <taxon>Methanomicrobiaceae</taxon>
        <taxon>Methanoculleus</taxon>
    </lineage>
</organism>
<keyword evidence="5" id="KW-1185">Reference proteome</keyword>
<dbReference type="InterPro" id="IPR008978">
    <property type="entry name" value="HSP20-like_chaperone"/>
</dbReference>
<dbReference type="SUPFAM" id="SSF49764">
    <property type="entry name" value="HSP20-like chaperones"/>
    <property type="match status" value="1"/>
</dbReference>
<sequence>MVAVRVAPSVCAYADENGEQLHIEVELPGVDKENISFKMQEDSFTVDASREDIRYVGTYAICCPVDPDRAKATFRNGLLAVDVPYKQPTEEVMEIPISE</sequence>
<proteinExistence type="inferred from homology"/>
<reference evidence="4 5" key="1">
    <citation type="journal article" date="2015" name="Int. J. Syst. Evol. Microbiol.">
        <title>Methanoculleus taiwanensis sp. nov., a methanogen isolated from deep marine sediment at the deformation front area near Taiwan.</title>
        <authorList>
            <person name="Weng C.Y."/>
            <person name="Chen S.C."/>
            <person name="Lai M.C."/>
            <person name="Wu S.Y."/>
            <person name="Lin S."/>
            <person name="Yang T.F."/>
            <person name="Chen P.C."/>
        </authorList>
    </citation>
    <scope>NUCLEOTIDE SEQUENCE [LARGE SCALE GENOMIC DNA]</scope>
    <source>
        <strain evidence="4 5">CYW4</strain>
    </source>
</reference>
<evidence type="ECO:0000256" key="2">
    <source>
        <dbReference type="RuleBase" id="RU003616"/>
    </source>
</evidence>
<dbReference type="Pfam" id="PF00011">
    <property type="entry name" value="HSP20"/>
    <property type="match status" value="1"/>
</dbReference>
<dbReference type="OrthoDB" id="106788at2157"/>
<evidence type="ECO:0000259" key="3">
    <source>
        <dbReference type="PROSITE" id="PS01031"/>
    </source>
</evidence>
<protein>
    <submittedName>
        <fullName evidence="4">Heat-shock protein</fullName>
    </submittedName>
</protein>